<dbReference type="InterPro" id="IPR030489">
    <property type="entry name" value="TR_Rrf2-type_CS"/>
</dbReference>
<evidence type="ECO:0000313" key="2">
    <source>
        <dbReference type="EMBL" id="MDX6805743.1"/>
    </source>
</evidence>
<dbReference type="PANTHER" id="PTHR33221:SF4">
    <property type="entry name" value="HTH-TYPE TRANSCRIPTIONAL REPRESSOR NSRR"/>
    <property type="match status" value="1"/>
</dbReference>
<dbReference type="PROSITE" id="PS51197">
    <property type="entry name" value="HTH_RRF2_2"/>
    <property type="match status" value="1"/>
</dbReference>
<dbReference type="InterPro" id="IPR000944">
    <property type="entry name" value="Tscrpt_reg_Rrf2"/>
</dbReference>
<evidence type="ECO:0000256" key="1">
    <source>
        <dbReference type="ARBA" id="ARBA00023125"/>
    </source>
</evidence>
<name>A0ABU4RNI6_9HYPH</name>
<organism evidence="2 3">
    <name type="scientific">Terrihabitans rhizophilus</name>
    <dbReference type="NCBI Taxonomy" id="3092662"/>
    <lineage>
        <taxon>Bacteria</taxon>
        <taxon>Pseudomonadati</taxon>
        <taxon>Pseudomonadota</taxon>
        <taxon>Alphaproteobacteria</taxon>
        <taxon>Hyphomicrobiales</taxon>
        <taxon>Terrihabitans</taxon>
    </lineage>
</organism>
<sequence length="167" mass="18027">MKKEAAGAHMRLTRYTDYSIRVLVYLAAHPERRASIGDISRAYSISQNHLMKVVHELGKAGYVTTVRGRAGGIRLARPASEITVGQVVRSMEGGFDLVDCSSCAIARGCGMTRVLKEAVMAFLAVLDSYTFADIPQQGMDIAAMLRAFQVPVVPVPEPCAATLEPDA</sequence>
<dbReference type="PANTHER" id="PTHR33221">
    <property type="entry name" value="WINGED HELIX-TURN-HELIX TRANSCRIPTIONAL REGULATOR, RRF2 FAMILY"/>
    <property type="match status" value="1"/>
</dbReference>
<proteinExistence type="predicted"/>
<dbReference type="EMBL" id="JAXAFJ010000003">
    <property type="protein sequence ID" value="MDX6805743.1"/>
    <property type="molecule type" value="Genomic_DNA"/>
</dbReference>
<accession>A0ABU4RNI6</accession>
<gene>
    <name evidence="2" type="ORF">SCD90_06680</name>
</gene>
<dbReference type="Proteomes" id="UP001274321">
    <property type="component" value="Unassembled WGS sequence"/>
</dbReference>
<dbReference type="SUPFAM" id="SSF46785">
    <property type="entry name" value="Winged helix' DNA-binding domain"/>
    <property type="match status" value="1"/>
</dbReference>
<keyword evidence="3" id="KW-1185">Reference proteome</keyword>
<evidence type="ECO:0000313" key="3">
    <source>
        <dbReference type="Proteomes" id="UP001274321"/>
    </source>
</evidence>
<protein>
    <submittedName>
        <fullName evidence="2">Rrf2 family transcriptional regulator</fullName>
    </submittedName>
</protein>
<comment type="caution">
    <text evidence="2">The sequence shown here is derived from an EMBL/GenBank/DDBJ whole genome shotgun (WGS) entry which is preliminary data.</text>
</comment>
<dbReference type="Gene3D" id="1.10.10.10">
    <property type="entry name" value="Winged helix-like DNA-binding domain superfamily/Winged helix DNA-binding domain"/>
    <property type="match status" value="1"/>
</dbReference>
<dbReference type="NCBIfam" id="TIGR00738">
    <property type="entry name" value="rrf2_super"/>
    <property type="match status" value="1"/>
</dbReference>
<dbReference type="PROSITE" id="PS01332">
    <property type="entry name" value="HTH_RRF2_1"/>
    <property type="match status" value="1"/>
</dbReference>
<keyword evidence="1" id="KW-0238">DNA-binding</keyword>
<dbReference type="Pfam" id="PF02082">
    <property type="entry name" value="Rrf2"/>
    <property type="match status" value="1"/>
</dbReference>
<reference evidence="2 3" key="1">
    <citation type="submission" date="2023-11" db="EMBL/GenBank/DDBJ databases">
        <authorList>
            <person name="Bao R."/>
        </authorList>
    </citation>
    <scope>NUCLEOTIDE SEQUENCE [LARGE SCALE GENOMIC DNA]</scope>
    <source>
        <strain evidence="2 3">PJ23</strain>
    </source>
</reference>
<dbReference type="InterPro" id="IPR036388">
    <property type="entry name" value="WH-like_DNA-bd_sf"/>
</dbReference>
<dbReference type="InterPro" id="IPR036390">
    <property type="entry name" value="WH_DNA-bd_sf"/>
</dbReference>